<dbReference type="InterPro" id="IPR002068">
    <property type="entry name" value="A-crystallin/Hsp20_dom"/>
</dbReference>
<comment type="caution">
    <text evidence="4">The sequence shown here is derived from an EMBL/GenBank/DDBJ whole genome shotgun (WGS) entry which is preliminary data.</text>
</comment>
<dbReference type="SUPFAM" id="SSF49764">
    <property type="entry name" value="HSP20-like chaperones"/>
    <property type="match status" value="1"/>
</dbReference>
<evidence type="ECO:0000313" key="5">
    <source>
        <dbReference type="Proteomes" id="UP001528823"/>
    </source>
</evidence>
<evidence type="ECO:0000313" key="4">
    <source>
        <dbReference type="EMBL" id="MDE1464421.1"/>
    </source>
</evidence>
<comment type="similarity">
    <text evidence="1 2">Belongs to the small heat shock protein (HSP20) family.</text>
</comment>
<dbReference type="PANTHER" id="PTHR11527">
    <property type="entry name" value="HEAT-SHOCK PROTEIN 20 FAMILY MEMBER"/>
    <property type="match status" value="1"/>
</dbReference>
<evidence type="ECO:0000256" key="1">
    <source>
        <dbReference type="PROSITE-ProRule" id="PRU00285"/>
    </source>
</evidence>
<dbReference type="EMBL" id="JAPMOU010000034">
    <property type="protein sequence ID" value="MDE1464421.1"/>
    <property type="molecule type" value="Genomic_DNA"/>
</dbReference>
<dbReference type="Gene3D" id="2.60.40.790">
    <property type="match status" value="1"/>
</dbReference>
<dbReference type="InterPro" id="IPR031107">
    <property type="entry name" value="Small_HSP"/>
</dbReference>
<dbReference type="PROSITE" id="PS01031">
    <property type="entry name" value="SHSP"/>
    <property type="match status" value="1"/>
</dbReference>
<evidence type="ECO:0000256" key="2">
    <source>
        <dbReference type="RuleBase" id="RU003616"/>
    </source>
</evidence>
<organism evidence="4 5">
    <name type="scientific">Spartinivicinus poritis</name>
    <dbReference type="NCBI Taxonomy" id="2994640"/>
    <lineage>
        <taxon>Bacteria</taxon>
        <taxon>Pseudomonadati</taxon>
        <taxon>Pseudomonadota</taxon>
        <taxon>Gammaproteobacteria</taxon>
        <taxon>Oceanospirillales</taxon>
        <taxon>Zooshikellaceae</taxon>
        <taxon>Spartinivicinus</taxon>
    </lineage>
</organism>
<name>A0ABT5UDG7_9GAMM</name>
<dbReference type="InterPro" id="IPR008978">
    <property type="entry name" value="HSP20-like_chaperone"/>
</dbReference>
<evidence type="ECO:0000259" key="3">
    <source>
        <dbReference type="PROSITE" id="PS01031"/>
    </source>
</evidence>
<dbReference type="RefSeq" id="WP_274690747.1">
    <property type="nucleotide sequence ID" value="NZ_JAPMOU010000034.1"/>
</dbReference>
<protein>
    <submittedName>
        <fullName evidence="4">Hsp20/alpha crystallin family protein</fullName>
    </submittedName>
</protein>
<reference evidence="4 5" key="1">
    <citation type="submission" date="2022-11" db="EMBL/GenBank/DDBJ databases">
        <title>Spartinivicinus poritis sp. nov., isolated from scleractinian coral Porites lutea.</title>
        <authorList>
            <person name="Zhang G."/>
            <person name="Cai L."/>
            <person name="Wei Q."/>
        </authorList>
    </citation>
    <scope>NUCLEOTIDE SEQUENCE [LARGE SCALE GENOMIC DNA]</scope>
    <source>
        <strain evidence="4 5">A2-2</strain>
    </source>
</reference>
<proteinExistence type="inferred from homology"/>
<keyword evidence="5" id="KW-1185">Reference proteome</keyword>
<accession>A0ABT5UDG7</accession>
<gene>
    <name evidence="4" type="ORF">ORQ98_20890</name>
</gene>
<dbReference type="CDD" id="cd06464">
    <property type="entry name" value="ACD_sHsps-like"/>
    <property type="match status" value="1"/>
</dbReference>
<sequence length="181" mass="21148">MNVKDLIPWNWLKDEEEHEAKNLTTNRSYDPMTNPLVQFHKEVDRLFDSMFKGVGLPSFSEEWSRMPNSLFKPSVDISAKDKEYVISVEVPGVDEKDIKLEMRDNTLIISGEKKHKKEEKEEHHYRVERSYGKFQRMLAIPEDANADEIRASFKNGVLSIKLPRKELPESKTKKIEIKKTG</sequence>
<dbReference type="Pfam" id="PF00011">
    <property type="entry name" value="HSP20"/>
    <property type="match status" value="1"/>
</dbReference>
<feature type="domain" description="SHSP" evidence="3">
    <location>
        <begin position="66"/>
        <end position="180"/>
    </location>
</feature>
<dbReference type="Proteomes" id="UP001528823">
    <property type="component" value="Unassembled WGS sequence"/>
</dbReference>